<accession>X1BVL9</accession>
<name>X1BVL9_9ZZZZ</name>
<reference evidence="1" key="1">
    <citation type="journal article" date="2014" name="Front. Microbiol.">
        <title>High frequency of phylogenetically diverse reductive dehalogenase-homologous genes in deep subseafloor sedimentary metagenomes.</title>
        <authorList>
            <person name="Kawai M."/>
            <person name="Futagami T."/>
            <person name="Toyoda A."/>
            <person name="Takaki Y."/>
            <person name="Nishi S."/>
            <person name="Hori S."/>
            <person name="Arai W."/>
            <person name="Tsubouchi T."/>
            <person name="Morono Y."/>
            <person name="Uchiyama I."/>
            <person name="Ito T."/>
            <person name="Fujiyama A."/>
            <person name="Inagaki F."/>
            <person name="Takami H."/>
        </authorList>
    </citation>
    <scope>NUCLEOTIDE SEQUENCE</scope>
    <source>
        <strain evidence="1">Expedition CK06-06</strain>
    </source>
</reference>
<dbReference type="PANTHER" id="PTHR38784:SF1">
    <property type="entry name" value="SUCROSE PHOSPHORYLASE"/>
    <property type="match status" value="1"/>
</dbReference>
<proteinExistence type="predicted"/>
<dbReference type="SUPFAM" id="SSF51445">
    <property type="entry name" value="(Trans)glycosidases"/>
    <property type="match status" value="1"/>
</dbReference>
<dbReference type="PANTHER" id="PTHR38784">
    <property type="entry name" value="SUCROSE PHOSPHORYLASE"/>
    <property type="match status" value="1"/>
</dbReference>
<dbReference type="AlphaFoldDB" id="X1BVL9"/>
<feature type="non-terminal residue" evidence="1">
    <location>
        <position position="123"/>
    </location>
</feature>
<evidence type="ECO:0000313" key="1">
    <source>
        <dbReference type="EMBL" id="GAG99085.1"/>
    </source>
</evidence>
<protein>
    <submittedName>
        <fullName evidence="1">Uncharacterized protein</fullName>
    </submittedName>
</protein>
<sequence length="123" mass="14243">MLLFYASERARIIRLDAIGHIWKKLGTTCINLKETYYVIQLIRAILNEIFPDTLLLTQTNVPHKENISYFGNGYNEVQLVYQFALPLLVLHTFYTGDASRLLEWVSRLENVSDKATFFNVLAT</sequence>
<organism evidence="1">
    <name type="scientific">marine sediment metagenome</name>
    <dbReference type="NCBI Taxonomy" id="412755"/>
    <lineage>
        <taxon>unclassified sequences</taxon>
        <taxon>metagenomes</taxon>
        <taxon>ecological metagenomes</taxon>
    </lineage>
</organism>
<dbReference type="InterPro" id="IPR017853">
    <property type="entry name" value="GH"/>
</dbReference>
<dbReference type="Gene3D" id="3.20.20.80">
    <property type="entry name" value="Glycosidases"/>
    <property type="match status" value="1"/>
</dbReference>
<comment type="caution">
    <text evidence="1">The sequence shown here is derived from an EMBL/GenBank/DDBJ whole genome shotgun (WGS) entry which is preliminary data.</text>
</comment>
<dbReference type="EMBL" id="BART01023979">
    <property type="protein sequence ID" value="GAG99085.1"/>
    <property type="molecule type" value="Genomic_DNA"/>
</dbReference>
<gene>
    <name evidence="1" type="ORF">S01H4_43458</name>
</gene>